<feature type="signal peptide" evidence="1">
    <location>
        <begin position="1"/>
        <end position="20"/>
    </location>
</feature>
<dbReference type="AlphaFoldDB" id="A0AAD9U237"/>
<evidence type="ECO:0000313" key="3">
    <source>
        <dbReference type="Proteomes" id="UP001280121"/>
    </source>
</evidence>
<protein>
    <recommendedName>
        <fullName evidence="4">Reverse transcriptase domain-containing protein</fullName>
    </recommendedName>
</protein>
<organism evidence="2 3">
    <name type="scientific">Dipteronia dyeriana</name>
    <dbReference type="NCBI Taxonomy" id="168575"/>
    <lineage>
        <taxon>Eukaryota</taxon>
        <taxon>Viridiplantae</taxon>
        <taxon>Streptophyta</taxon>
        <taxon>Embryophyta</taxon>
        <taxon>Tracheophyta</taxon>
        <taxon>Spermatophyta</taxon>
        <taxon>Magnoliopsida</taxon>
        <taxon>eudicotyledons</taxon>
        <taxon>Gunneridae</taxon>
        <taxon>Pentapetalae</taxon>
        <taxon>rosids</taxon>
        <taxon>malvids</taxon>
        <taxon>Sapindales</taxon>
        <taxon>Sapindaceae</taxon>
        <taxon>Hippocastanoideae</taxon>
        <taxon>Acereae</taxon>
        <taxon>Dipteronia</taxon>
    </lineage>
</organism>
<proteinExistence type="predicted"/>
<keyword evidence="1" id="KW-0732">Signal</keyword>
<evidence type="ECO:0008006" key="4">
    <source>
        <dbReference type="Google" id="ProtNLM"/>
    </source>
</evidence>
<evidence type="ECO:0000313" key="2">
    <source>
        <dbReference type="EMBL" id="KAK2646073.1"/>
    </source>
</evidence>
<keyword evidence="3" id="KW-1185">Reference proteome</keyword>
<sequence length="107" mass="11493">MGMGMGSCVLSPMLSILVNGSPTSQFDIKRGLRQGDPLSPFLLNIASEGLSSPFRKAGRLDSRLIRVVSRCLSGMLVPEFLPWLSKMAEQCSTFEGGKVLGGYGKLL</sequence>
<reference evidence="2" key="1">
    <citation type="journal article" date="2023" name="Plant J.">
        <title>Genome sequences and population genomics provide insights into the demographic history, inbreeding, and mutation load of two 'living fossil' tree species of Dipteronia.</title>
        <authorList>
            <person name="Feng Y."/>
            <person name="Comes H.P."/>
            <person name="Chen J."/>
            <person name="Zhu S."/>
            <person name="Lu R."/>
            <person name="Zhang X."/>
            <person name="Li P."/>
            <person name="Qiu J."/>
            <person name="Olsen K.M."/>
            <person name="Qiu Y."/>
        </authorList>
    </citation>
    <scope>NUCLEOTIDE SEQUENCE</scope>
    <source>
        <strain evidence="2">KIB01</strain>
    </source>
</reference>
<comment type="caution">
    <text evidence="2">The sequence shown here is derived from an EMBL/GenBank/DDBJ whole genome shotgun (WGS) entry which is preliminary data.</text>
</comment>
<evidence type="ECO:0000256" key="1">
    <source>
        <dbReference type="SAM" id="SignalP"/>
    </source>
</evidence>
<dbReference type="EMBL" id="JANJYI010000006">
    <property type="protein sequence ID" value="KAK2646073.1"/>
    <property type="molecule type" value="Genomic_DNA"/>
</dbReference>
<accession>A0AAD9U237</accession>
<gene>
    <name evidence="2" type="ORF">Ddye_021268</name>
</gene>
<name>A0AAD9U237_9ROSI</name>
<feature type="chain" id="PRO_5042294878" description="Reverse transcriptase domain-containing protein" evidence="1">
    <location>
        <begin position="21"/>
        <end position="107"/>
    </location>
</feature>
<dbReference type="Proteomes" id="UP001280121">
    <property type="component" value="Unassembled WGS sequence"/>
</dbReference>